<evidence type="ECO:0000259" key="4">
    <source>
        <dbReference type="Pfam" id="PF00669"/>
    </source>
</evidence>
<dbReference type="Pfam" id="PF00700">
    <property type="entry name" value="Flagellin_C"/>
    <property type="match status" value="1"/>
</dbReference>
<dbReference type="Gene3D" id="1.20.1330.10">
    <property type="entry name" value="f41 fragment of flagellin, N-terminal domain"/>
    <property type="match status" value="1"/>
</dbReference>
<dbReference type="InterPro" id="IPR001029">
    <property type="entry name" value="Flagellin_N"/>
</dbReference>
<dbReference type="AlphaFoldDB" id="A0AAU9DC72"/>
<feature type="domain" description="Flagellin N-terminal" evidence="4">
    <location>
        <begin position="4"/>
        <end position="138"/>
    </location>
</feature>
<reference evidence="6 7" key="1">
    <citation type="submission" date="2022-11" db="EMBL/GenBank/DDBJ databases">
        <title>Haliovirga abyssi gen. nov., sp. nov., a mesophilic fermentative bacterium isolated from the Iheya North hydrothermal field and the proposal of Haliovirgaceae fam. nov.</title>
        <authorList>
            <person name="Miyazaki U."/>
            <person name="Tame A."/>
            <person name="Miyazaki J."/>
            <person name="Takai K."/>
            <person name="Sawayama S."/>
            <person name="Kitajima M."/>
            <person name="Okamoto A."/>
            <person name="Nakagawa S."/>
        </authorList>
    </citation>
    <scope>NUCLEOTIDE SEQUENCE [LARGE SCALE GENOMIC DNA]</scope>
    <source>
        <strain evidence="6 7">IC12</strain>
    </source>
</reference>
<evidence type="ECO:0000256" key="1">
    <source>
        <dbReference type="ARBA" id="ARBA00004365"/>
    </source>
</evidence>
<dbReference type="InterPro" id="IPR046358">
    <property type="entry name" value="Flagellin_C"/>
</dbReference>
<dbReference type="GO" id="GO:0009424">
    <property type="term" value="C:bacterial-type flagellum hook"/>
    <property type="evidence" value="ECO:0007669"/>
    <property type="project" value="InterPro"/>
</dbReference>
<feature type="domain" description="Flagellin C-terminal" evidence="5">
    <location>
        <begin position="248"/>
        <end position="323"/>
    </location>
</feature>
<comment type="similarity">
    <text evidence="2">Belongs to the bacterial flagellin family.</text>
</comment>
<keyword evidence="6" id="KW-0282">Flagellum</keyword>
<dbReference type="SUPFAM" id="SSF64518">
    <property type="entry name" value="Phase 1 flagellin"/>
    <property type="match status" value="1"/>
</dbReference>
<dbReference type="PANTHER" id="PTHR42792">
    <property type="entry name" value="FLAGELLIN"/>
    <property type="match status" value="1"/>
</dbReference>
<protein>
    <submittedName>
        <fullName evidence="6">Flagellar hook-associated protein FlgL</fullName>
    </submittedName>
</protein>
<dbReference type="PANTHER" id="PTHR42792:SF1">
    <property type="entry name" value="FLAGELLAR HOOK-ASSOCIATED PROTEIN 3"/>
    <property type="match status" value="1"/>
</dbReference>
<evidence type="ECO:0000313" key="6">
    <source>
        <dbReference type="EMBL" id="BDU51081.1"/>
    </source>
</evidence>
<dbReference type="EMBL" id="AP027059">
    <property type="protein sequence ID" value="BDU51081.1"/>
    <property type="molecule type" value="Genomic_DNA"/>
</dbReference>
<dbReference type="KEGG" id="haby:HLVA_16500"/>
<dbReference type="PRINTS" id="PR00207">
    <property type="entry name" value="FLAGELLIN"/>
</dbReference>
<dbReference type="GO" id="GO:0071973">
    <property type="term" value="P:bacterial-type flagellum-dependent cell motility"/>
    <property type="evidence" value="ECO:0007669"/>
    <property type="project" value="InterPro"/>
</dbReference>
<sequence>MRITNKMTIANTLANLQINQAKLDKTNNKLSSGKRISIPEDDPTGTIKAMGYRSNLKEIDQYLSNVDNAKTVLNSTDVALSQVTNILQRTRELSVKAANGTFEQNSRDAIADEITQLTSELVGIANSKVGSKYIFGGYETTEAPFQSYNGDNDSGVSGPGGDLTDVNGNVRTGINNNNVTVVKYNGDSGRLQAEIDENVKTSFNISGKEIFIDSGNIFQTMMDLRDSIYSGEISDKNGDGKSVGDGITQLETSLTKILRYRSEVGAKMNRMDQAEIKLKNQTINITDLLSRTEDTDVTKTIMDLKVQESVQSMSLSVGAKVIQPTLMDFLR</sequence>
<evidence type="ECO:0000313" key="7">
    <source>
        <dbReference type="Proteomes" id="UP001321582"/>
    </source>
</evidence>
<dbReference type="GO" id="GO:0005198">
    <property type="term" value="F:structural molecule activity"/>
    <property type="evidence" value="ECO:0007669"/>
    <property type="project" value="InterPro"/>
</dbReference>
<dbReference type="Proteomes" id="UP001321582">
    <property type="component" value="Chromosome"/>
</dbReference>
<dbReference type="RefSeq" id="WP_307903923.1">
    <property type="nucleotide sequence ID" value="NZ_AP027059.1"/>
</dbReference>
<dbReference type="Pfam" id="PF00669">
    <property type="entry name" value="Flagellin_N"/>
    <property type="match status" value="1"/>
</dbReference>
<organism evidence="6 7">
    <name type="scientific">Haliovirga abyssi</name>
    <dbReference type="NCBI Taxonomy" id="2996794"/>
    <lineage>
        <taxon>Bacteria</taxon>
        <taxon>Fusobacteriati</taxon>
        <taxon>Fusobacteriota</taxon>
        <taxon>Fusobacteriia</taxon>
        <taxon>Fusobacteriales</taxon>
        <taxon>Haliovirgaceae</taxon>
        <taxon>Haliovirga</taxon>
    </lineage>
</organism>
<gene>
    <name evidence="6" type="primary">flgL</name>
    <name evidence="6" type="ORF">HLVA_16500</name>
</gene>
<name>A0AAU9DC72_9FUSO</name>
<keyword evidence="7" id="KW-1185">Reference proteome</keyword>
<dbReference type="NCBIfam" id="TIGR02550">
    <property type="entry name" value="flagell_flgL"/>
    <property type="match status" value="1"/>
</dbReference>
<keyword evidence="6" id="KW-0969">Cilium</keyword>
<keyword evidence="6" id="KW-0966">Cell projection</keyword>
<accession>A0AAU9DC72</accession>
<comment type="subcellular location">
    <subcellularLocation>
        <location evidence="1">Bacterial flagellum</location>
    </subcellularLocation>
</comment>
<evidence type="ECO:0000259" key="5">
    <source>
        <dbReference type="Pfam" id="PF00700"/>
    </source>
</evidence>
<evidence type="ECO:0000256" key="3">
    <source>
        <dbReference type="ARBA" id="ARBA00023143"/>
    </source>
</evidence>
<dbReference type="InterPro" id="IPR013384">
    <property type="entry name" value="Flagell_FlgL"/>
</dbReference>
<keyword evidence="3" id="KW-0975">Bacterial flagellum</keyword>
<evidence type="ECO:0000256" key="2">
    <source>
        <dbReference type="ARBA" id="ARBA00005709"/>
    </source>
</evidence>
<proteinExistence type="inferred from homology"/>
<dbReference type="InterPro" id="IPR001492">
    <property type="entry name" value="Flagellin"/>
</dbReference>